<dbReference type="InterPro" id="IPR013431">
    <property type="entry name" value="Delta_60_rpt"/>
</dbReference>
<dbReference type="Proteomes" id="UP000298263">
    <property type="component" value="Unassembled WGS sequence"/>
</dbReference>
<name>A0A4Z1AF58_9LEPT</name>
<evidence type="ECO:0000313" key="1">
    <source>
        <dbReference type="EMBL" id="TGL88725.1"/>
    </source>
</evidence>
<protein>
    <recommendedName>
        <fullName evidence="3">Galactose oxidase</fullName>
    </recommendedName>
</protein>
<proteinExistence type="predicted"/>
<dbReference type="EMBL" id="RQGP01000023">
    <property type="protein sequence ID" value="TGL88725.1"/>
    <property type="molecule type" value="Genomic_DNA"/>
</dbReference>
<gene>
    <name evidence="1" type="ORF">EHQ69_14865</name>
</gene>
<organism evidence="1 2">
    <name type="scientific">Leptospira congkakensis</name>
    <dbReference type="NCBI Taxonomy" id="2484932"/>
    <lineage>
        <taxon>Bacteria</taxon>
        <taxon>Pseudomonadati</taxon>
        <taxon>Spirochaetota</taxon>
        <taxon>Spirochaetia</taxon>
        <taxon>Leptospirales</taxon>
        <taxon>Leptospiraceae</taxon>
        <taxon>Leptospira</taxon>
    </lineage>
</organism>
<dbReference type="InterPro" id="IPR011043">
    <property type="entry name" value="Gal_Oxase/kelch_b-propeller"/>
</dbReference>
<sequence length="760" mass="81335">MFRIFSISCIYVVSITTFTLCKPAELENTCDARSQSYLLASVIRYATGDRSPSCLPAFSFFDEWGVYDPTAAKVTAIESYQGQIIVGGNFSMTGVPTGNIAMVDSVTGMVVPNRFCPHLKVNGSYSTAISDGSGGFYIGGDFTHVQGIKRSKVAHILPGCQLDPNFVVDEDASRGITTFALLGANLYVGGLFTGWGSGSQSNIASVNRYTGNLNLEFVTDTFNSGVFDIVTDGVALYVGGHFSNIGATTRYGLVKLSPSTGAIDSTFTGQAPVGGQVNDLHLGTDHLGTPVLYVVGPFTGRAISFFLNGTQTSWAPNPNIEVVKVNQYENTIYLGGDFTTIGGIASNYLVGVDNQLGAIKENSFAINNYVRYLTVIGNKLYVLGEFTAAKGQKRNSAASFDLPSQSLNVWDPNLNSLIYFPSGEIVPSGSSLLIASNHSALNMKYRKNFVVFEEATGSPIEGTPNFDFQISSLLTKDNRLFVGGSFENVNGIPRKALAVLDLPTYNLSSTDLNITGSSAEIRTITSNHNQIFFGGFSMTGAGGQTRSGAAAIDSTTFSLTNWNPNIVGSPNTMMVVNDLVYIGGIYSSLNGNGAISNYRAVDTINGTISNFPSNAYHPNNGVYTQTIYDGRIYIGGIMTNIGILGTFQNMATYDTKSNSYITPNPIYSDGGVLSMATSPEGKVIVLGSFLGLNGTTASQFMNAFDAKTNTVLEWHPNADDVGNSSHFKNGKWYIGGDFKKVFNKPYGGFFVSDLTEKNNN</sequence>
<reference evidence="1" key="1">
    <citation type="journal article" date="2019" name="PLoS Negl. Trop. Dis.">
        <title>Revisiting the worldwide diversity of Leptospira species in the environment.</title>
        <authorList>
            <person name="Vincent A.T."/>
            <person name="Schiettekatte O."/>
            <person name="Bourhy P."/>
            <person name="Veyrier F.J."/>
            <person name="Picardeau M."/>
        </authorList>
    </citation>
    <scope>NUCLEOTIDE SEQUENCE [LARGE SCALE GENOMIC DNA]</scope>
    <source>
        <strain evidence="1">201702422</strain>
    </source>
</reference>
<dbReference type="OrthoDB" id="340196at2"/>
<evidence type="ECO:0008006" key="3">
    <source>
        <dbReference type="Google" id="ProtNLM"/>
    </source>
</evidence>
<dbReference type="Pfam" id="PF17164">
    <property type="entry name" value="DUF5122"/>
    <property type="match status" value="2"/>
</dbReference>
<dbReference type="SUPFAM" id="SSF50965">
    <property type="entry name" value="Galactose oxidase, central domain"/>
    <property type="match status" value="1"/>
</dbReference>
<evidence type="ECO:0000313" key="2">
    <source>
        <dbReference type="Proteomes" id="UP000298263"/>
    </source>
</evidence>
<dbReference type="RefSeq" id="WP_135585326.1">
    <property type="nucleotide sequence ID" value="NZ_RQGO01000012.1"/>
</dbReference>
<accession>A0A4Z1AF58</accession>
<comment type="caution">
    <text evidence="1">The sequence shown here is derived from an EMBL/GenBank/DDBJ whole genome shotgun (WGS) entry which is preliminary data.</text>
</comment>
<keyword evidence="2" id="KW-1185">Reference proteome</keyword>
<dbReference type="AlphaFoldDB" id="A0A4Z1AF58"/>